<dbReference type="PANTHER" id="PTHR24559">
    <property type="entry name" value="TRANSPOSON TY3-I GAG-POL POLYPROTEIN"/>
    <property type="match status" value="1"/>
</dbReference>
<evidence type="ECO:0000313" key="1">
    <source>
        <dbReference type="EMBL" id="MBW0569047.1"/>
    </source>
</evidence>
<gene>
    <name evidence="1" type="ORF">O181_108762</name>
</gene>
<evidence type="ECO:0008006" key="3">
    <source>
        <dbReference type="Google" id="ProtNLM"/>
    </source>
</evidence>
<protein>
    <recommendedName>
        <fullName evidence="3">Reverse transcriptase domain-containing protein</fullName>
    </recommendedName>
</protein>
<sequence>MVLWHKANKWQNTWSCWKQEIITKQADDAWRYKIENAFKNSFFDPDKDEPLTWFLKPGERLNALYPEMSQKMSHMKILKNCIGELEHALSSRCIEPCSTEEYINALEDIVTRKKIGRTWKKLDLKSPSTQFIKKDEPRENFKPNKSKSNEQIKCHKCGGAIIVHEVDIIINVDKPYPPLLRRPAYAASPRAREALEVHIKELMDLGVLRKVGHNEQVEVTTPVIITCHNGKSRIVGDFRALNTYTIPDRYPIPRIHEALTHLSQAKLIKAMDSLKGFHKNILTDNARKLLRIIFHCGIL</sequence>
<proteinExistence type="predicted"/>
<dbReference type="Gene3D" id="3.30.70.270">
    <property type="match status" value="1"/>
</dbReference>
<dbReference type="EMBL" id="AVOT02083706">
    <property type="protein sequence ID" value="MBW0569047.1"/>
    <property type="molecule type" value="Genomic_DNA"/>
</dbReference>
<dbReference type="AlphaFoldDB" id="A0A9Q3PQQ9"/>
<reference evidence="1" key="1">
    <citation type="submission" date="2021-03" db="EMBL/GenBank/DDBJ databases">
        <title>Draft genome sequence of rust myrtle Austropuccinia psidii MF-1, a brazilian biotype.</title>
        <authorList>
            <person name="Quecine M.C."/>
            <person name="Pachon D.M.R."/>
            <person name="Bonatelli M.L."/>
            <person name="Correr F.H."/>
            <person name="Franceschini L.M."/>
            <person name="Leite T.F."/>
            <person name="Margarido G.R.A."/>
            <person name="Almeida C.A."/>
            <person name="Ferrarezi J.A."/>
            <person name="Labate C.A."/>
        </authorList>
    </citation>
    <scope>NUCLEOTIDE SEQUENCE</scope>
    <source>
        <strain evidence="1">MF-1</strain>
    </source>
</reference>
<dbReference type="Proteomes" id="UP000765509">
    <property type="component" value="Unassembled WGS sequence"/>
</dbReference>
<dbReference type="SUPFAM" id="SSF56672">
    <property type="entry name" value="DNA/RNA polymerases"/>
    <property type="match status" value="1"/>
</dbReference>
<accession>A0A9Q3PQQ9</accession>
<dbReference type="InterPro" id="IPR043128">
    <property type="entry name" value="Rev_trsase/Diguanyl_cyclase"/>
</dbReference>
<keyword evidence="2" id="KW-1185">Reference proteome</keyword>
<name>A0A9Q3PQQ9_9BASI</name>
<evidence type="ECO:0000313" key="2">
    <source>
        <dbReference type="Proteomes" id="UP000765509"/>
    </source>
</evidence>
<comment type="caution">
    <text evidence="1">The sequence shown here is derived from an EMBL/GenBank/DDBJ whole genome shotgun (WGS) entry which is preliminary data.</text>
</comment>
<organism evidence="1 2">
    <name type="scientific">Austropuccinia psidii MF-1</name>
    <dbReference type="NCBI Taxonomy" id="1389203"/>
    <lineage>
        <taxon>Eukaryota</taxon>
        <taxon>Fungi</taxon>
        <taxon>Dikarya</taxon>
        <taxon>Basidiomycota</taxon>
        <taxon>Pucciniomycotina</taxon>
        <taxon>Pucciniomycetes</taxon>
        <taxon>Pucciniales</taxon>
        <taxon>Sphaerophragmiaceae</taxon>
        <taxon>Austropuccinia</taxon>
    </lineage>
</organism>
<dbReference type="PANTHER" id="PTHR24559:SF444">
    <property type="entry name" value="REVERSE TRANSCRIPTASE DOMAIN-CONTAINING PROTEIN"/>
    <property type="match status" value="1"/>
</dbReference>
<dbReference type="InterPro" id="IPR053134">
    <property type="entry name" value="RNA-dir_DNA_polymerase"/>
</dbReference>
<dbReference type="InterPro" id="IPR043502">
    <property type="entry name" value="DNA/RNA_pol_sf"/>
</dbReference>
<dbReference type="Gene3D" id="3.10.10.10">
    <property type="entry name" value="HIV Type 1 Reverse Transcriptase, subunit A, domain 1"/>
    <property type="match status" value="1"/>
</dbReference>
<dbReference type="OrthoDB" id="2507294at2759"/>